<feature type="compositionally biased region" description="Basic and acidic residues" evidence="5">
    <location>
        <begin position="1523"/>
        <end position="1535"/>
    </location>
</feature>
<dbReference type="EMBL" id="FN648674">
    <property type="protein sequence ID" value="CBJ48752.1"/>
    <property type="molecule type" value="Genomic_DNA"/>
</dbReference>
<dbReference type="PANTHER" id="PTHR12181">
    <property type="entry name" value="LIPIN"/>
    <property type="match status" value="1"/>
</dbReference>
<feature type="compositionally biased region" description="Basic and acidic residues" evidence="5">
    <location>
        <begin position="458"/>
        <end position="471"/>
    </location>
</feature>
<feature type="region of interest" description="Disordered" evidence="5">
    <location>
        <begin position="316"/>
        <end position="428"/>
    </location>
</feature>
<feature type="compositionally biased region" description="Low complexity" evidence="5">
    <location>
        <begin position="316"/>
        <end position="342"/>
    </location>
</feature>
<evidence type="ECO:0000256" key="5">
    <source>
        <dbReference type="SAM" id="MobiDB-lite"/>
    </source>
</evidence>
<dbReference type="Pfam" id="PF08235">
    <property type="entry name" value="LNS2"/>
    <property type="match status" value="1"/>
</dbReference>
<feature type="compositionally biased region" description="Low complexity" evidence="5">
    <location>
        <begin position="782"/>
        <end position="794"/>
    </location>
</feature>
<feature type="compositionally biased region" description="Basic residues" evidence="5">
    <location>
        <begin position="98"/>
        <end position="114"/>
    </location>
</feature>
<dbReference type="InParanoid" id="D7G275"/>
<name>D7G275_ECTSI</name>
<dbReference type="EC" id="3.1.3.4" evidence="3"/>
<dbReference type="InterPro" id="IPR031315">
    <property type="entry name" value="LNS2/PITP"/>
</dbReference>
<feature type="compositionally biased region" description="Acidic residues" evidence="5">
    <location>
        <begin position="1561"/>
        <end position="1583"/>
    </location>
</feature>
<feature type="compositionally biased region" description="Gly residues" evidence="5">
    <location>
        <begin position="1497"/>
        <end position="1507"/>
    </location>
</feature>
<feature type="compositionally biased region" description="Low complexity" evidence="5">
    <location>
        <begin position="1406"/>
        <end position="1420"/>
    </location>
</feature>
<feature type="region of interest" description="Disordered" evidence="5">
    <location>
        <begin position="629"/>
        <end position="664"/>
    </location>
</feature>
<feature type="domain" description="LNS2/PITP" evidence="6">
    <location>
        <begin position="1163"/>
        <end position="1321"/>
    </location>
</feature>
<dbReference type="Proteomes" id="UP000002630">
    <property type="component" value="Linkage Group LG19"/>
</dbReference>
<evidence type="ECO:0000256" key="4">
    <source>
        <dbReference type="ARBA" id="ARBA00022801"/>
    </source>
</evidence>
<feature type="compositionally biased region" description="Low complexity" evidence="5">
    <location>
        <begin position="1508"/>
        <end position="1518"/>
    </location>
</feature>
<dbReference type="SMART" id="SM00775">
    <property type="entry name" value="LNS2"/>
    <property type="match status" value="1"/>
</dbReference>
<dbReference type="InterPro" id="IPR031703">
    <property type="entry name" value="Lipin_mid"/>
</dbReference>
<dbReference type="EMBL" id="FN649744">
    <property type="protein sequence ID" value="CBJ48752.1"/>
    <property type="molecule type" value="Genomic_DNA"/>
</dbReference>
<feature type="compositionally biased region" description="Gly residues" evidence="5">
    <location>
        <begin position="903"/>
        <end position="917"/>
    </location>
</feature>
<feature type="compositionally biased region" description="Gly residues" evidence="5">
    <location>
        <begin position="1387"/>
        <end position="1405"/>
    </location>
</feature>
<dbReference type="Pfam" id="PF16876">
    <property type="entry name" value="Lipin_mid"/>
    <property type="match status" value="1"/>
</dbReference>
<protein>
    <recommendedName>
        <fullName evidence="3">phosphatidate phosphatase</fullName>
        <ecNumber evidence="3">3.1.3.4</ecNumber>
    </recommendedName>
</protein>
<feature type="compositionally biased region" description="Basic and acidic residues" evidence="5">
    <location>
        <begin position="515"/>
        <end position="530"/>
    </location>
</feature>
<feature type="compositionally biased region" description="Acidic residues" evidence="5">
    <location>
        <begin position="1359"/>
        <end position="1383"/>
    </location>
</feature>
<proteinExistence type="inferred from homology"/>
<feature type="compositionally biased region" description="Acidic residues" evidence="5">
    <location>
        <begin position="83"/>
        <end position="92"/>
    </location>
</feature>
<dbReference type="OrthoDB" id="4567at2759"/>
<evidence type="ECO:0000313" key="7">
    <source>
        <dbReference type="EMBL" id="CBJ48752.1"/>
    </source>
</evidence>
<comment type="cofactor">
    <cofactor evidence="1">
        <name>Mg(2+)</name>
        <dbReference type="ChEBI" id="CHEBI:18420"/>
    </cofactor>
</comment>
<dbReference type="InterPro" id="IPR007651">
    <property type="entry name" value="Lipin_N"/>
</dbReference>
<feature type="compositionally biased region" description="Low complexity" evidence="5">
    <location>
        <begin position="734"/>
        <end position="763"/>
    </location>
</feature>
<sequence>MLLYMWWKVHTTSSRERVIQLRVNGRVVPLCMKLGAAGEAFFVERVHNPLRRDLATSPLTSPLREGRIDADAPDNNGGAGGQWDEESGAQDDWESRKPKSGRRKHNARRARGRRATSDMDESCLASVASVEEAGGARMTRASTAAESSTGTPWPSSPPATAAAVMSRARSLQDHLGGGSGSGSGDEEPTAVAWAIGAEEISGSSGGEGGEGGGGVTTGAGGAPSLTQDNGPPLVSAFRGNEGGGGALAVAPSRPVPGVDAGGAGQTGYHHPPSTGGGERQDAPGVARAPLAKPSPPASSGGGVFVAAGVGTGASLSADPSAAGERGAADAAAGQPQAPSASPWIGRGGSDDGGNDDDGGGGGGGGGDSPSPPPAAAAVHPPQGVASGGGGHDDETAMRICVTDVLLETEESESSCLPQPPGEGGELRHPSLLQALAPGPAALHGVALPAAAEGGGISRAHEDEPRGTDEGRGPPSGPGVTAAAVTTTKREPEAVRVSEGDHLALAHLLLRAREDSSCLPSHREDQDKGDDPLPPATAVGAPAAGSAVGAVEARQAGAPPPSQEPGLAASAAAASLPPQGCIFPGDVESEMNQEVVAIETLSADAEAWLTGEPASGGKEMAAQRVIVASASGSSLDDKPRSRHGSNVDLKGFHTPHGGSATDLTELSPATERGAGEVGMGSLLAAVAAGADTTMARGGPDDDDGGGASREGWGQPRSPPREGGVTPPGGWSVGPRSQSGAAAGTRGGSTTPSGGRRAAAAAAAAEGGVFLGEPGQSTTGGKAGLPAAGPPRRTAPSSPPVMSLSGHLIGPEVRRGQGSGEVNKWARDAFMKEAVTWEDFSRYPQEIVQDPRLLVAVEGCLLSLSEALPHLIAASVFGNSLPQPSVARGEAPRGGSHAEASPAGGRAGGGDCDGGGGGTDGDREEAGSFCAQDGSTGGGSSSVLAQDLVGGTASRGTEAAAAAAAAGAGGAYGGGGAASDVGGVAPASDGTMAGSEEAEGAAGGYWGLSGWFSRRSGMSPPLPMGEEPGAGLASDQRLSMAGSDGRASWSRKGGGATVVAAAGGGKAAGSGRRVRRGSWRGSPSPLSIEVVGAGELKRSRGAGDVSESDEDEDLYGKTLRPTSEQLAALRLRPGCNTIEFVVNVAGQAERVVSARAFLWGSGARVVVSDIENTIARSGGGGSGRGSFSQVIGPGVHKDVSTLFSKISGNGYKILYLTNRPLPDWHAKRGAAAAAEGGVALPRGPVLCPPEVLFRGTSSKDRRSHHEVFKMTALRGLKLIFPADVNPLYGGFGNSVSDMVAYKKMAVPEGRIFLINSMGELHNINHTYRQTYLSLSRHVDLTFPPLPDDGADDSFDGHEVEDYYADNDDGDDYVDDDGDVDAEIDDAVGSGSGSGSGGGGGQDVGGSSTGVPKSVSSSSSSSVAGGGGGPGGAGDGADGPDGGGGCGGGGGVSPATGASVADTDGRDINGFVPALGGERGDGSKSKGQASRRPSLADSGSSGGGVGGIGGKEAASSKAKGAPTIPRRWEEVAPRREKSFYPNRAAVEDRFTDLNFWRDPPPLIGDDDDDDDEEEDDDESQREEDEAEKAVAAGEGEENGVAGGKDDSERED</sequence>
<evidence type="ECO:0000256" key="1">
    <source>
        <dbReference type="ARBA" id="ARBA00001946"/>
    </source>
</evidence>
<dbReference type="GO" id="GO:0008195">
    <property type="term" value="F:phosphatidate phosphatase activity"/>
    <property type="evidence" value="ECO:0007669"/>
    <property type="project" value="UniProtKB-EC"/>
</dbReference>
<keyword evidence="8" id="KW-1185">Reference proteome</keyword>
<gene>
    <name evidence="7" type="primary">Lipin</name>
    <name evidence="7" type="ORF">Esi_0047_0025</name>
</gene>
<evidence type="ECO:0000259" key="6">
    <source>
        <dbReference type="SMART" id="SM00775"/>
    </source>
</evidence>
<feature type="compositionally biased region" description="Gly residues" evidence="5">
    <location>
        <begin position="1421"/>
        <end position="1449"/>
    </location>
</feature>
<keyword evidence="4" id="KW-0378">Hydrolase</keyword>
<organism evidence="7 8">
    <name type="scientific">Ectocarpus siliculosus</name>
    <name type="common">Brown alga</name>
    <name type="synonym">Conferva siliculosa</name>
    <dbReference type="NCBI Taxonomy" id="2880"/>
    <lineage>
        <taxon>Eukaryota</taxon>
        <taxon>Sar</taxon>
        <taxon>Stramenopiles</taxon>
        <taxon>Ochrophyta</taxon>
        <taxon>PX clade</taxon>
        <taxon>Phaeophyceae</taxon>
        <taxon>Ectocarpales</taxon>
        <taxon>Ectocarpaceae</taxon>
        <taxon>Ectocarpus</taxon>
    </lineage>
</organism>
<feature type="compositionally biased region" description="Gly residues" evidence="5">
    <location>
        <begin position="203"/>
        <end position="221"/>
    </location>
</feature>
<feature type="compositionally biased region" description="Low complexity" evidence="5">
    <location>
        <begin position="535"/>
        <end position="552"/>
    </location>
</feature>
<dbReference type="PANTHER" id="PTHR12181:SF12">
    <property type="entry name" value="PHOSPHATIDATE PHOSPHATASE"/>
    <property type="match status" value="1"/>
</dbReference>
<dbReference type="Pfam" id="PF04571">
    <property type="entry name" value="Lipin_N"/>
    <property type="match status" value="1"/>
</dbReference>
<dbReference type="OMA" id="GHEVEDY"/>
<feature type="region of interest" description="Disordered" evidence="5">
    <location>
        <begin position="879"/>
        <end position="940"/>
    </location>
</feature>
<feature type="region of interest" description="Disordered" evidence="5">
    <location>
        <begin position="200"/>
        <end position="299"/>
    </location>
</feature>
<feature type="region of interest" description="Disordered" evidence="5">
    <location>
        <begin position="515"/>
        <end position="571"/>
    </location>
</feature>
<dbReference type="InterPro" id="IPR026058">
    <property type="entry name" value="LIPIN"/>
</dbReference>
<feature type="region of interest" description="Disordered" evidence="5">
    <location>
        <begin position="1344"/>
        <end position="1608"/>
    </location>
</feature>
<feature type="compositionally biased region" description="Low complexity" evidence="5">
    <location>
        <begin position="147"/>
        <end position="163"/>
    </location>
</feature>
<feature type="region of interest" description="Disordered" evidence="5">
    <location>
        <begin position="691"/>
        <end position="800"/>
    </location>
</feature>
<dbReference type="eggNOG" id="KOG2116">
    <property type="taxonomic scope" value="Eukaryota"/>
</dbReference>
<feature type="region of interest" description="Disordered" evidence="5">
    <location>
        <begin position="447"/>
        <end position="495"/>
    </location>
</feature>
<accession>D7G275</accession>
<dbReference type="STRING" id="2880.D7G275"/>
<evidence type="ECO:0000256" key="3">
    <source>
        <dbReference type="ARBA" id="ARBA00012638"/>
    </source>
</evidence>
<evidence type="ECO:0000256" key="2">
    <source>
        <dbReference type="ARBA" id="ARBA00005476"/>
    </source>
</evidence>
<feature type="compositionally biased region" description="Gly residues" evidence="5">
    <location>
        <begin position="1050"/>
        <end position="1066"/>
    </location>
</feature>
<feature type="region of interest" description="Disordered" evidence="5">
    <location>
        <begin position="1015"/>
        <end position="1082"/>
    </location>
</feature>
<comment type="similarity">
    <text evidence="2">Belongs to the lipin family.</text>
</comment>
<evidence type="ECO:0000313" key="8">
    <source>
        <dbReference type="Proteomes" id="UP000002630"/>
    </source>
</evidence>
<dbReference type="InterPro" id="IPR013209">
    <property type="entry name" value="LNS2"/>
</dbReference>
<reference evidence="7 8" key="1">
    <citation type="journal article" date="2010" name="Nature">
        <title>The Ectocarpus genome and the independent evolution of multicellularity in brown algae.</title>
        <authorList>
            <person name="Cock J.M."/>
            <person name="Sterck L."/>
            <person name="Rouze P."/>
            <person name="Scornet D."/>
            <person name="Allen A.E."/>
            <person name="Amoutzias G."/>
            <person name="Anthouard V."/>
            <person name="Artiguenave F."/>
            <person name="Aury J.M."/>
            <person name="Badger J.H."/>
            <person name="Beszteri B."/>
            <person name="Billiau K."/>
            <person name="Bonnet E."/>
            <person name="Bothwell J.H."/>
            <person name="Bowler C."/>
            <person name="Boyen C."/>
            <person name="Brownlee C."/>
            <person name="Carrano C.J."/>
            <person name="Charrier B."/>
            <person name="Cho G.Y."/>
            <person name="Coelho S.M."/>
            <person name="Collen J."/>
            <person name="Corre E."/>
            <person name="Da Silva C."/>
            <person name="Delage L."/>
            <person name="Delaroque N."/>
            <person name="Dittami S.M."/>
            <person name="Doulbeau S."/>
            <person name="Elias M."/>
            <person name="Farnham G."/>
            <person name="Gachon C.M."/>
            <person name="Gschloessl B."/>
            <person name="Heesch S."/>
            <person name="Jabbari K."/>
            <person name="Jubin C."/>
            <person name="Kawai H."/>
            <person name="Kimura K."/>
            <person name="Kloareg B."/>
            <person name="Kupper F.C."/>
            <person name="Lang D."/>
            <person name="Le Bail A."/>
            <person name="Leblanc C."/>
            <person name="Lerouge P."/>
            <person name="Lohr M."/>
            <person name="Lopez P.J."/>
            <person name="Martens C."/>
            <person name="Maumus F."/>
            <person name="Michel G."/>
            <person name="Miranda-Saavedra D."/>
            <person name="Morales J."/>
            <person name="Moreau H."/>
            <person name="Motomura T."/>
            <person name="Nagasato C."/>
            <person name="Napoli C.A."/>
            <person name="Nelson D.R."/>
            <person name="Nyvall-Collen P."/>
            <person name="Peters A.F."/>
            <person name="Pommier C."/>
            <person name="Potin P."/>
            <person name="Poulain J."/>
            <person name="Quesneville H."/>
            <person name="Read B."/>
            <person name="Rensing S.A."/>
            <person name="Ritter A."/>
            <person name="Rousvoal S."/>
            <person name="Samanta M."/>
            <person name="Samson G."/>
            <person name="Schroeder D.C."/>
            <person name="Segurens B."/>
            <person name="Strittmatter M."/>
            <person name="Tonon T."/>
            <person name="Tregear J.W."/>
            <person name="Valentin K."/>
            <person name="von Dassow P."/>
            <person name="Yamagishi T."/>
            <person name="Van de Peer Y."/>
            <person name="Wincker P."/>
        </authorList>
    </citation>
    <scope>NUCLEOTIDE SEQUENCE [LARGE SCALE GENOMIC DNA]</scope>
    <source>
        <strain evidence="8">Ec32 / CCAP1310/4</strain>
    </source>
</reference>
<feature type="region of interest" description="Disordered" evidence="5">
    <location>
        <begin position="55"/>
        <end position="187"/>
    </location>
</feature>